<organism evidence="1 2">
    <name type="scientific">Candida glabrata</name>
    <name type="common">Yeast</name>
    <name type="synonym">Torulopsis glabrata</name>
    <dbReference type="NCBI Taxonomy" id="5478"/>
    <lineage>
        <taxon>Eukaryota</taxon>
        <taxon>Fungi</taxon>
        <taxon>Dikarya</taxon>
        <taxon>Ascomycota</taxon>
        <taxon>Saccharomycotina</taxon>
        <taxon>Saccharomycetes</taxon>
        <taxon>Saccharomycetales</taxon>
        <taxon>Saccharomycetaceae</taxon>
        <taxon>Nakaseomyces</taxon>
    </lineage>
</organism>
<dbReference type="Proteomes" id="UP000054886">
    <property type="component" value="Unassembled WGS sequence"/>
</dbReference>
<proteinExistence type="predicted"/>
<dbReference type="Pfam" id="PF01871">
    <property type="entry name" value="AMMECR1"/>
    <property type="match status" value="1"/>
</dbReference>
<dbReference type="Gene3D" id="3.30.700.20">
    <property type="entry name" value="Hypothetical protein ph0010, domain 1"/>
    <property type="match status" value="1"/>
</dbReference>
<dbReference type="PANTHER" id="PTHR13016:SF0">
    <property type="entry name" value="AMME SYNDROME CANDIDATE GENE 1 PROTEIN"/>
    <property type="match status" value="1"/>
</dbReference>
<dbReference type="VEuPathDB" id="FungiDB:CAGL0M04763g"/>
<dbReference type="PROSITE" id="PS51112">
    <property type="entry name" value="AMMECR1"/>
    <property type="match status" value="1"/>
</dbReference>
<sequence>MVGKNNELYAFYAFLQLYKHMGHVQRDYSLRQVAEALYDTTLIIKEDTSLFITWKRLDSQKTSIDSDDDDGYALRGCIGTFAKLPIEAGIQRYSLIAALEDSRFTPISERELKTLKCSCNILRHFEKIYSSGDDHGDIDNWEIGKNGIELLFKHPKSGKTCSATFLPDVMVEQGWDKKETFLNLIQKAGCWNEAGQILNDYEKYFLEVIKYEGKKSEITYDAFISGFEKLETLV</sequence>
<dbReference type="VEuPathDB" id="FungiDB:GWK60_M04697"/>
<dbReference type="SUPFAM" id="SSF143447">
    <property type="entry name" value="AMMECR1-like"/>
    <property type="match status" value="1"/>
</dbReference>
<reference evidence="1 2" key="1">
    <citation type="submission" date="2015-10" db="EMBL/GenBank/DDBJ databases">
        <title>Draft genomes sequences of Candida glabrata isolates 1A, 1B, 2A, 2B, 3A and 3B.</title>
        <authorList>
            <person name="Haavelsrud O.E."/>
            <person name="Gaustad P."/>
        </authorList>
    </citation>
    <scope>NUCLEOTIDE SEQUENCE [LARGE SCALE GENOMIC DNA]</scope>
    <source>
        <strain evidence="1">910700640</strain>
    </source>
</reference>
<evidence type="ECO:0000313" key="1">
    <source>
        <dbReference type="EMBL" id="KTB07972.1"/>
    </source>
</evidence>
<accession>A0A0W0DM29</accession>
<dbReference type="VEuPathDB" id="FungiDB:B1J91_M04763g"/>
<comment type="caution">
    <text evidence="1">The sequence shown here is derived from an EMBL/GenBank/DDBJ whole genome shotgun (WGS) entry which is preliminary data.</text>
</comment>
<dbReference type="NCBIfam" id="TIGR00296">
    <property type="entry name" value="TIGR00296 family protein"/>
    <property type="match status" value="1"/>
</dbReference>
<protein>
    <submittedName>
        <fullName evidence="1">Uncharacterized protein</fullName>
    </submittedName>
</protein>
<dbReference type="InterPro" id="IPR023473">
    <property type="entry name" value="AMMECR1"/>
</dbReference>
<dbReference type="InterPro" id="IPR027485">
    <property type="entry name" value="AMMECR1_N"/>
</dbReference>
<dbReference type="PhylomeDB" id="A0A0W0DM29"/>
<dbReference type="AlphaFoldDB" id="A0A0W0DM29"/>
<dbReference type="OMA" id="LFITWNK"/>
<dbReference type="InterPro" id="IPR002733">
    <property type="entry name" value="AMMECR1_domain"/>
</dbReference>
<dbReference type="VEuPathDB" id="FungiDB:GVI51_M04697"/>
<dbReference type="VEuPathDB" id="FungiDB:GW608_M04697"/>
<dbReference type="EMBL" id="LLZZ01000106">
    <property type="protein sequence ID" value="KTB07972.1"/>
    <property type="molecule type" value="Genomic_DNA"/>
</dbReference>
<dbReference type="PANTHER" id="PTHR13016">
    <property type="entry name" value="AMMECR1 HOMOLOG"/>
    <property type="match status" value="1"/>
</dbReference>
<name>A0A0W0DM29_CANGB</name>
<dbReference type="InterPro" id="IPR036071">
    <property type="entry name" value="AMMECR1_dom_sf"/>
</dbReference>
<evidence type="ECO:0000313" key="2">
    <source>
        <dbReference type="Proteomes" id="UP000054886"/>
    </source>
</evidence>
<dbReference type="OrthoDB" id="24630at2759"/>
<gene>
    <name evidence="1" type="ORF">AO440_004062</name>
</gene>